<accession>A0ACC2RNK0</accession>
<comment type="caution">
    <text evidence="1">The sequence shown here is derived from an EMBL/GenBank/DDBJ whole genome shotgun (WGS) entry which is preliminary data.</text>
</comment>
<proteinExistence type="predicted"/>
<evidence type="ECO:0000313" key="2">
    <source>
        <dbReference type="Proteomes" id="UP001165960"/>
    </source>
</evidence>
<organism evidence="1 2">
    <name type="scientific">Entomophthora muscae</name>
    <dbReference type="NCBI Taxonomy" id="34485"/>
    <lineage>
        <taxon>Eukaryota</taxon>
        <taxon>Fungi</taxon>
        <taxon>Fungi incertae sedis</taxon>
        <taxon>Zoopagomycota</taxon>
        <taxon>Entomophthoromycotina</taxon>
        <taxon>Entomophthoromycetes</taxon>
        <taxon>Entomophthorales</taxon>
        <taxon>Entomophthoraceae</taxon>
        <taxon>Entomophthora</taxon>
    </lineage>
</organism>
<reference evidence="1" key="1">
    <citation type="submission" date="2022-04" db="EMBL/GenBank/DDBJ databases">
        <title>Genome of the entomopathogenic fungus Entomophthora muscae.</title>
        <authorList>
            <person name="Elya C."/>
            <person name="Lovett B.R."/>
            <person name="Lee E."/>
            <person name="Macias A.M."/>
            <person name="Hajek A.E."/>
            <person name="De Bivort B.L."/>
            <person name="Kasson M.T."/>
            <person name="De Fine Licht H.H."/>
            <person name="Stajich J.E."/>
        </authorList>
    </citation>
    <scope>NUCLEOTIDE SEQUENCE</scope>
    <source>
        <strain evidence="1">Berkeley</strain>
    </source>
</reference>
<dbReference type="EMBL" id="QTSX02007106">
    <property type="protein sequence ID" value="KAJ9051621.1"/>
    <property type="molecule type" value="Genomic_DNA"/>
</dbReference>
<dbReference type="Proteomes" id="UP001165960">
    <property type="component" value="Unassembled WGS sequence"/>
</dbReference>
<keyword evidence="2" id="KW-1185">Reference proteome</keyword>
<sequence>MQAPRGNRQIFKLPFDSIQLTLKDVQKKKLLIQFVLVDLGLLEGDIQVIFQGGNALLLCGELGLD</sequence>
<evidence type="ECO:0000313" key="1">
    <source>
        <dbReference type="EMBL" id="KAJ9051621.1"/>
    </source>
</evidence>
<protein>
    <submittedName>
        <fullName evidence="1">Uncharacterized protein</fullName>
    </submittedName>
</protein>
<name>A0ACC2RNK0_9FUNG</name>
<gene>
    <name evidence="1" type="ORF">DSO57_1002755</name>
</gene>